<dbReference type="InterPro" id="IPR020568">
    <property type="entry name" value="Ribosomal_Su5_D2-typ_SF"/>
</dbReference>
<evidence type="ECO:0000313" key="13">
    <source>
        <dbReference type="EMBL" id="MCP1727359.1"/>
    </source>
</evidence>
<gene>
    <name evidence="10" type="primary">ispE</name>
    <name evidence="13" type="ORF">J2T60_001324</name>
</gene>
<evidence type="ECO:0000256" key="9">
    <source>
        <dbReference type="ARBA" id="ARBA00032554"/>
    </source>
</evidence>
<dbReference type="PIRSF" id="PIRSF010376">
    <property type="entry name" value="IspE"/>
    <property type="match status" value="1"/>
</dbReference>
<dbReference type="NCBIfam" id="TIGR00154">
    <property type="entry name" value="ispE"/>
    <property type="match status" value="1"/>
</dbReference>
<evidence type="ECO:0000259" key="12">
    <source>
        <dbReference type="Pfam" id="PF08544"/>
    </source>
</evidence>
<keyword evidence="7 10" id="KW-0067">ATP-binding</keyword>
<dbReference type="InterPro" id="IPR013750">
    <property type="entry name" value="GHMP_kinase_C_dom"/>
</dbReference>
<keyword evidence="5 10" id="KW-0547">Nucleotide-binding</keyword>
<dbReference type="SUPFAM" id="SSF54211">
    <property type="entry name" value="Ribosomal protein S5 domain 2-like"/>
    <property type="match status" value="1"/>
</dbReference>
<comment type="pathway">
    <text evidence="10">Isoprenoid biosynthesis; isopentenyl diphosphate biosynthesis via DXP pathway; isopentenyl diphosphate from 1-deoxy-D-xylulose 5-phosphate: step 3/6.</text>
</comment>
<dbReference type="Pfam" id="PF00288">
    <property type="entry name" value="GHMP_kinases_N"/>
    <property type="match status" value="1"/>
</dbReference>
<organism evidence="13 14">
    <name type="scientific">Natronospira proteinivora</name>
    <dbReference type="NCBI Taxonomy" id="1807133"/>
    <lineage>
        <taxon>Bacteria</taxon>
        <taxon>Pseudomonadati</taxon>
        <taxon>Pseudomonadota</taxon>
        <taxon>Gammaproteobacteria</taxon>
        <taxon>Natronospirales</taxon>
        <taxon>Natronospiraceae</taxon>
        <taxon>Natronospira</taxon>
    </lineage>
</organism>
<evidence type="ECO:0000313" key="14">
    <source>
        <dbReference type="Proteomes" id="UP001523550"/>
    </source>
</evidence>
<reference evidence="13 14" key="1">
    <citation type="submission" date="2022-03" db="EMBL/GenBank/DDBJ databases">
        <title>Genomic Encyclopedia of Type Strains, Phase III (KMG-III): the genomes of soil and plant-associated and newly described type strains.</title>
        <authorList>
            <person name="Whitman W."/>
        </authorList>
    </citation>
    <scope>NUCLEOTIDE SEQUENCE [LARGE SCALE GENOMIC DNA]</scope>
    <source>
        <strain evidence="13 14">BSker1</strain>
    </source>
</reference>
<evidence type="ECO:0000256" key="5">
    <source>
        <dbReference type="ARBA" id="ARBA00022741"/>
    </source>
</evidence>
<dbReference type="Gene3D" id="3.30.230.10">
    <property type="match status" value="1"/>
</dbReference>
<feature type="domain" description="GHMP kinase C-terminal" evidence="12">
    <location>
        <begin position="205"/>
        <end position="251"/>
    </location>
</feature>
<feature type="binding site" evidence="10">
    <location>
        <begin position="101"/>
        <end position="111"/>
    </location>
    <ligand>
        <name>ATP</name>
        <dbReference type="ChEBI" id="CHEBI:30616"/>
    </ligand>
</feature>
<feature type="active site" evidence="10">
    <location>
        <position position="143"/>
    </location>
</feature>
<dbReference type="InterPro" id="IPR036554">
    <property type="entry name" value="GHMP_kinase_C_sf"/>
</dbReference>
<dbReference type="HAMAP" id="MF_00061">
    <property type="entry name" value="IspE"/>
    <property type="match status" value="1"/>
</dbReference>
<keyword evidence="6 10" id="KW-0418">Kinase</keyword>
<dbReference type="InterPro" id="IPR014721">
    <property type="entry name" value="Ribsml_uS5_D2-typ_fold_subgr"/>
</dbReference>
<comment type="catalytic activity">
    <reaction evidence="10">
        <text>4-CDP-2-C-methyl-D-erythritol + ATP = 4-CDP-2-C-methyl-D-erythritol 2-phosphate + ADP + H(+)</text>
        <dbReference type="Rhea" id="RHEA:18437"/>
        <dbReference type="ChEBI" id="CHEBI:15378"/>
        <dbReference type="ChEBI" id="CHEBI:30616"/>
        <dbReference type="ChEBI" id="CHEBI:57823"/>
        <dbReference type="ChEBI" id="CHEBI:57919"/>
        <dbReference type="ChEBI" id="CHEBI:456216"/>
        <dbReference type="EC" id="2.7.1.148"/>
    </reaction>
</comment>
<evidence type="ECO:0000256" key="7">
    <source>
        <dbReference type="ARBA" id="ARBA00022840"/>
    </source>
</evidence>
<dbReference type="PANTHER" id="PTHR43527:SF2">
    <property type="entry name" value="4-DIPHOSPHOCYTIDYL-2-C-METHYL-D-ERYTHRITOL KINASE, CHLOROPLASTIC"/>
    <property type="match status" value="1"/>
</dbReference>
<sequence length="289" mass="31528">MSEGKERHALDWPAPAKLNLFLHVLGRRDDGYHDLQTLFQFLDLGDRLGFTLRHDKAIHRSGGLPGLDEDQDLVVRAAKYLREVSGRDLPGVDIRLDKQIPAEAGLGGGSSDAATTLHALNRLWRLSYSDEQLADIGGELGADVPVFVHGQAAWAEGRGNRFQVISDLPEPVFLVIYPDCAVSTKTLFHSEALSRSSETITLDDYLSHGGRNDFQPIAAAQYPAVAEALRWLACYGDARLTGTGACVFAALSDVSLGRQALSLLPDAWQGFLCRGMNRSSLRLYLDALG</sequence>
<evidence type="ECO:0000256" key="2">
    <source>
        <dbReference type="ARBA" id="ARBA00012052"/>
    </source>
</evidence>
<dbReference type="InterPro" id="IPR004424">
    <property type="entry name" value="IspE"/>
</dbReference>
<dbReference type="InterPro" id="IPR006204">
    <property type="entry name" value="GHMP_kinase_N_dom"/>
</dbReference>
<feature type="domain" description="GHMP kinase N-terminal" evidence="11">
    <location>
        <begin position="73"/>
        <end position="151"/>
    </location>
</feature>
<feature type="active site" evidence="10">
    <location>
        <position position="17"/>
    </location>
</feature>
<proteinExistence type="inferred from homology"/>
<evidence type="ECO:0000256" key="6">
    <source>
        <dbReference type="ARBA" id="ARBA00022777"/>
    </source>
</evidence>
<comment type="similarity">
    <text evidence="1 10">Belongs to the GHMP kinase family. IspE subfamily.</text>
</comment>
<evidence type="ECO:0000259" key="11">
    <source>
        <dbReference type="Pfam" id="PF00288"/>
    </source>
</evidence>
<dbReference type="Pfam" id="PF08544">
    <property type="entry name" value="GHMP_kinases_C"/>
    <property type="match status" value="1"/>
</dbReference>
<protein>
    <recommendedName>
        <fullName evidence="3 10">4-diphosphocytidyl-2-C-methyl-D-erythritol kinase</fullName>
        <shortName evidence="10">CMK</shortName>
        <ecNumber evidence="2 10">2.7.1.148</ecNumber>
    </recommendedName>
    <alternativeName>
        <fullName evidence="9 10">4-(cytidine-5'-diphospho)-2-C-methyl-D-erythritol kinase</fullName>
    </alternativeName>
</protein>
<evidence type="ECO:0000256" key="8">
    <source>
        <dbReference type="ARBA" id="ARBA00023229"/>
    </source>
</evidence>
<keyword evidence="8 10" id="KW-0414">Isoprene biosynthesis</keyword>
<dbReference type="PANTHER" id="PTHR43527">
    <property type="entry name" value="4-DIPHOSPHOCYTIDYL-2-C-METHYL-D-ERYTHRITOL KINASE, CHLOROPLASTIC"/>
    <property type="match status" value="1"/>
</dbReference>
<dbReference type="EC" id="2.7.1.148" evidence="2 10"/>
<keyword evidence="4 10" id="KW-0808">Transferase</keyword>
<comment type="caution">
    <text evidence="13">The sequence shown here is derived from an EMBL/GenBank/DDBJ whole genome shotgun (WGS) entry which is preliminary data.</text>
</comment>
<dbReference type="Proteomes" id="UP001523550">
    <property type="component" value="Unassembled WGS sequence"/>
</dbReference>
<dbReference type="SUPFAM" id="SSF55060">
    <property type="entry name" value="GHMP Kinase, C-terminal domain"/>
    <property type="match status" value="1"/>
</dbReference>
<evidence type="ECO:0000256" key="3">
    <source>
        <dbReference type="ARBA" id="ARBA00017473"/>
    </source>
</evidence>
<name>A0ABT1G7T9_9GAMM</name>
<evidence type="ECO:0000256" key="1">
    <source>
        <dbReference type="ARBA" id="ARBA00009684"/>
    </source>
</evidence>
<evidence type="ECO:0000256" key="4">
    <source>
        <dbReference type="ARBA" id="ARBA00022679"/>
    </source>
</evidence>
<dbReference type="RefSeq" id="WP_253447151.1">
    <property type="nucleotide sequence ID" value="NZ_JALJYF010000001.1"/>
</dbReference>
<dbReference type="EMBL" id="JALJYF010000001">
    <property type="protein sequence ID" value="MCP1727359.1"/>
    <property type="molecule type" value="Genomic_DNA"/>
</dbReference>
<evidence type="ECO:0000256" key="10">
    <source>
        <dbReference type="HAMAP-Rule" id="MF_00061"/>
    </source>
</evidence>
<accession>A0ABT1G7T9</accession>
<dbReference type="GO" id="GO:0050515">
    <property type="term" value="F:4-(cytidine 5'-diphospho)-2-C-methyl-D-erythritol kinase activity"/>
    <property type="evidence" value="ECO:0007669"/>
    <property type="project" value="UniProtKB-EC"/>
</dbReference>
<keyword evidence="14" id="KW-1185">Reference proteome</keyword>
<comment type="function">
    <text evidence="10">Catalyzes the phosphorylation of the position 2 hydroxy group of 4-diphosphocytidyl-2C-methyl-D-erythritol.</text>
</comment>
<dbReference type="Gene3D" id="3.30.70.890">
    <property type="entry name" value="GHMP kinase, C-terminal domain"/>
    <property type="match status" value="1"/>
</dbReference>